<reference evidence="3" key="1">
    <citation type="journal article" date="2019" name="IScience">
        <title>Narwhal Genome Reveals Long-Term Low Genetic Diversity despite Current Large Abundance Size.</title>
        <authorList>
            <person name="Westbury M.V."/>
            <person name="Petersen B."/>
            <person name="Garde E."/>
            <person name="Heide-Jorgensen M.P."/>
            <person name="Lorenzen E.D."/>
        </authorList>
    </citation>
    <scope>NUCLEOTIDE SEQUENCE [LARGE SCALE GENOMIC DNA]</scope>
</reference>
<dbReference type="Proteomes" id="UP000308365">
    <property type="component" value="Unassembled WGS sequence"/>
</dbReference>
<dbReference type="PANTHER" id="PTHR11071">
    <property type="entry name" value="PEPTIDYL-PROLYL CIS-TRANS ISOMERASE"/>
    <property type="match status" value="1"/>
</dbReference>
<dbReference type="GO" id="GO:0005737">
    <property type="term" value="C:cytoplasm"/>
    <property type="evidence" value="ECO:0007669"/>
    <property type="project" value="TreeGrafter"/>
</dbReference>
<sequence length="356" mass="39632">MLGRHESSSLEMFKVISQGWSMQHHLYIENAIYQASSGKTLLGSAMNCCIIYILFHTELSMDISIPYQLLTSLDSVAFELFEDKVPKTAESFCALSTGKKGYQDSCFHRIILGSMCPGGDFLCLNGTGGKSIYGEKFDEESFILKHTGPGILPVANSGPNTNSSNFTEGLVFVKIKEFINDLEAMEHFGSRNGKTSKITIAHCEQLIVQILVVQFWTMNKFVMNVSGKVFLSQVKETDVLRDIKMANSMDKITPYGILFLIHVGYGRNGSVEIRITGGEIIPEKKMNSLSSVTGEKDVKMHSSPLPMKKQMKILLLLNFQSERLKPGEGKGQHLQQYNAVSGTMKHAKEFFINSIN</sequence>
<name>A0A4U1ESP3_MONMO</name>
<evidence type="ECO:0000259" key="1">
    <source>
        <dbReference type="PROSITE" id="PS50072"/>
    </source>
</evidence>
<accession>A0A4U1ESP3</accession>
<feature type="domain" description="PPIase cyclophilin-type" evidence="1">
    <location>
        <begin position="76"/>
        <end position="265"/>
    </location>
</feature>
<dbReference type="PROSITE" id="PS50072">
    <property type="entry name" value="CSA_PPIASE_2"/>
    <property type="match status" value="1"/>
</dbReference>
<evidence type="ECO:0000313" key="2">
    <source>
        <dbReference type="EMBL" id="TKC39659.1"/>
    </source>
</evidence>
<dbReference type="GO" id="GO:0006457">
    <property type="term" value="P:protein folding"/>
    <property type="evidence" value="ECO:0007669"/>
    <property type="project" value="TreeGrafter"/>
</dbReference>
<dbReference type="InterPro" id="IPR029000">
    <property type="entry name" value="Cyclophilin-like_dom_sf"/>
</dbReference>
<evidence type="ECO:0000313" key="3">
    <source>
        <dbReference type="Proteomes" id="UP000308365"/>
    </source>
</evidence>
<dbReference type="EMBL" id="RWIC01000846">
    <property type="protein sequence ID" value="TKC39659.1"/>
    <property type="molecule type" value="Genomic_DNA"/>
</dbReference>
<dbReference type="InterPro" id="IPR002130">
    <property type="entry name" value="Cyclophilin-type_PPIase_dom"/>
</dbReference>
<dbReference type="AlphaFoldDB" id="A0A4U1ESP3"/>
<protein>
    <recommendedName>
        <fullName evidence="1">PPIase cyclophilin-type domain-containing protein</fullName>
    </recommendedName>
</protein>
<dbReference type="GO" id="GO:0003755">
    <property type="term" value="F:peptidyl-prolyl cis-trans isomerase activity"/>
    <property type="evidence" value="ECO:0007669"/>
    <property type="project" value="InterPro"/>
</dbReference>
<gene>
    <name evidence="2" type="ORF">EI555_020193</name>
</gene>
<dbReference type="Gene3D" id="2.40.100.10">
    <property type="entry name" value="Cyclophilin-like"/>
    <property type="match status" value="1"/>
</dbReference>
<dbReference type="PRINTS" id="PR00153">
    <property type="entry name" value="CSAPPISMRASE"/>
</dbReference>
<dbReference type="GO" id="GO:0016018">
    <property type="term" value="F:cyclosporin A binding"/>
    <property type="evidence" value="ECO:0007669"/>
    <property type="project" value="TreeGrafter"/>
</dbReference>
<organism evidence="2 3">
    <name type="scientific">Monodon monoceros</name>
    <name type="common">Narwhal</name>
    <name type="synonym">Ceratodon monodon</name>
    <dbReference type="NCBI Taxonomy" id="40151"/>
    <lineage>
        <taxon>Eukaryota</taxon>
        <taxon>Metazoa</taxon>
        <taxon>Chordata</taxon>
        <taxon>Craniata</taxon>
        <taxon>Vertebrata</taxon>
        <taxon>Euteleostomi</taxon>
        <taxon>Mammalia</taxon>
        <taxon>Eutheria</taxon>
        <taxon>Laurasiatheria</taxon>
        <taxon>Artiodactyla</taxon>
        <taxon>Whippomorpha</taxon>
        <taxon>Cetacea</taxon>
        <taxon>Odontoceti</taxon>
        <taxon>Monodontidae</taxon>
        <taxon>Monodon</taxon>
    </lineage>
</organism>
<comment type="caution">
    <text evidence="2">The sequence shown here is derived from an EMBL/GenBank/DDBJ whole genome shotgun (WGS) entry which is preliminary data.</text>
</comment>
<dbReference type="Pfam" id="PF00160">
    <property type="entry name" value="Pro_isomerase"/>
    <property type="match status" value="1"/>
</dbReference>
<dbReference type="SUPFAM" id="SSF50891">
    <property type="entry name" value="Cyclophilin-like"/>
    <property type="match status" value="1"/>
</dbReference>
<proteinExistence type="predicted"/>
<dbReference type="PANTHER" id="PTHR11071:SF490">
    <property type="entry name" value="PEPTIDYL-PROLYL CIS-TRANS ISOMERASE A"/>
    <property type="match status" value="1"/>
</dbReference>